<dbReference type="Proteomes" id="UP000265520">
    <property type="component" value="Unassembled WGS sequence"/>
</dbReference>
<evidence type="ECO:0000313" key="2">
    <source>
        <dbReference type="Proteomes" id="UP000265520"/>
    </source>
</evidence>
<proteinExistence type="predicted"/>
<feature type="non-terminal residue" evidence="1">
    <location>
        <position position="45"/>
    </location>
</feature>
<dbReference type="AlphaFoldDB" id="A0A392S6Q7"/>
<comment type="caution">
    <text evidence="1">The sequence shown here is derived from an EMBL/GenBank/DDBJ whole genome shotgun (WGS) entry which is preliminary data.</text>
</comment>
<dbReference type="EMBL" id="LXQA010331648">
    <property type="protein sequence ID" value="MCI44518.1"/>
    <property type="molecule type" value="Genomic_DNA"/>
</dbReference>
<organism evidence="1 2">
    <name type="scientific">Trifolium medium</name>
    <dbReference type="NCBI Taxonomy" id="97028"/>
    <lineage>
        <taxon>Eukaryota</taxon>
        <taxon>Viridiplantae</taxon>
        <taxon>Streptophyta</taxon>
        <taxon>Embryophyta</taxon>
        <taxon>Tracheophyta</taxon>
        <taxon>Spermatophyta</taxon>
        <taxon>Magnoliopsida</taxon>
        <taxon>eudicotyledons</taxon>
        <taxon>Gunneridae</taxon>
        <taxon>Pentapetalae</taxon>
        <taxon>rosids</taxon>
        <taxon>fabids</taxon>
        <taxon>Fabales</taxon>
        <taxon>Fabaceae</taxon>
        <taxon>Papilionoideae</taxon>
        <taxon>50 kb inversion clade</taxon>
        <taxon>NPAAA clade</taxon>
        <taxon>Hologalegina</taxon>
        <taxon>IRL clade</taxon>
        <taxon>Trifolieae</taxon>
        <taxon>Trifolium</taxon>
    </lineage>
</organism>
<accession>A0A392S6Q7</accession>
<keyword evidence="2" id="KW-1185">Reference proteome</keyword>
<evidence type="ECO:0000313" key="1">
    <source>
        <dbReference type="EMBL" id="MCI44518.1"/>
    </source>
</evidence>
<sequence length="45" mass="4730">MSTGWGMCGGSFPVPRPEVLAREFLPPSPSPGGIFVPIPIPTDPH</sequence>
<reference evidence="1 2" key="1">
    <citation type="journal article" date="2018" name="Front. Plant Sci.">
        <title>Red Clover (Trifolium pratense) and Zigzag Clover (T. medium) - A Picture of Genomic Similarities and Differences.</title>
        <authorList>
            <person name="Dluhosova J."/>
            <person name="Istvanek J."/>
            <person name="Nedelnik J."/>
            <person name="Repkova J."/>
        </authorList>
    </citation>
    <scope>NUCLEOTIDE SEQUENCE [LARGE SCALE GENOMIC DNA]</scope>
    <source>
        <strain evidence="2">cv. 10/8</strain>
        <tissue evidence="1">Leaf</tissue>
    </source>
</reference>
<protein>
    <submittedName>
        <fullName evidence="1">Uncharacterized protein</fullName>
    </submittedName>
</protein>
<name>A0A392S6Q7_9FABA</name>